<proteinExistence type="predicted"/>
<name>A0AAP6XQ67_9CORY</name>
<feature type="chain" id="PRO_5043000210" description="Htaa domain-containing protein" evidence="4">
    <location>
        <begin position="27"/>
        <end position="532"/>
    </location>
</feature>
<feature type="transmembrane region" description="Helical" evidence="3">
    <location>
        <begin position="497"/>
        <end position="517"/>
    </location>
</feature>
<feature type="region of interest" description="Disordered" evidence="2">
    <location>
        <begin position="446"/>
        <end position="492"/>
    </location>
</feature>
<protein>
    <recommendedName>
        <fullName evidence="5">Htaa domain-containing protein</fullName>
    </recommendedName>
</protein>
<evidence type="ECO:0000256" key="4">
    <source>
        <dbReference type="SAM" id="SignalP"/>
    </source>
</evidence>
<comment type="caution">
    <text evidence="6">The sequence shown here is derived from an EMBL/GenBank/DDBJ whole genome shotgun (WGS) entry which is preliminary data.</text>
</comment>
<keyword evidence="3" id="KW-0812">Transmembrane</keyword>
<dbReference type="RefSeq" id="WP_167617573.1">
    <property type="nucleotide sequence ID" value="NZ_JAAUVV010000043.1"/>
</dbReference>
<dbReference type="InterPro" id="IPR007331">
    <property type="entry name" value="Htaa"/>
</dbReference>
<evidence type="ECO:0000256" key="3">
    <source>
        <dbReference type="SAM" id="Phobius"/>
    </source>
</evidence>
<reference evidence="6 7" key="1">
    <citation type="submission" date="2020-03" db="EMBL/GenBank/DDBJ databases">
        <title>Draft genome sequences of bacterial isolates from the female urobiome.</title>
        <authorList>
            <person name="Miller-Ensminger T."/>
            <person name="Wolfe A.J."/>
            <person name="Putonti C."/>
        </authorList>
    </citation>
    <scope>NUCLEOTIDE SEQUENCE [LARGE SCALE GENOMIC DNA]</scope>
    <source>
        <strain evidence="6 7">UMB8490</strain>
    </source>
</reference>
<feature type="coiled-coil region" evidence="1">
    <location>
        <begin position="255"/>
        <end position="312"/>
    </location>
</feature>
<feature type="signal peptide" evidence="4">
    <location>
        <begin position="1"/>
        <end position="26"/>
    </location>
</feature>
<feature type="domain" description="Htaa" evidence="5">
    <location>
        <begin position="36"/>
        <end position="228"/>
    </location>
</feature>
<dbReference type="Proteomes" id="UP000591626">
    <property type="component" value="Unassembled WGS sequence"/>
</dbReference>
<organism evidence="6 7">
    <name type="scientific">Corynebacterium coyleae</name>
    <dbReference type="NCBI Taxonomy" id="53374"/>
    <lineage>
        <taxon>Bacteria</taxon>
        <taxon>Bacillati</taxon>
        <taxon>Actinomycetota</taxon>
        <taxon>Actinomycetes</taxon>
        <taxon>Mycobacteriales</taxon>
        <taxon>Corynebacteriaceae</taxon>
        <taxon>Corynebacterium</taxon>
    </lineage>
</organism>
<accession>A0AAP6XQ67</accession>
<sequence length="532" mass="55478">MRKKLFVSAATFALVAGAVPVPSAIAAEALPNLQDARLDWNLKRSFSNYLTGPIAQGKVEVTEPGDLNNFGGFLEYNPPTQRFQSSEVPLKYGFKFNPANSKLDANGKGVLAFDGAVRWTGHKAHAPEGQDYGLDIQFSDVKVHVDGTAGEISVDYWLRGTNITGDGSALNERGDDAVFATFTLPEAITPAAGKTFNTSPDGVTKDSGVKTTLTEEGAKKVLIGFYEPIEYEDALLDLKVDFESQESITERENAVGKSEADVARAEAALEAAKEEIAKVKDSEKKAELQAKADALAKKVEAARDAAKAAKEARTGEQAKTEAAAAKSAADSVVEGAEELKAAASAVVKEERDSAAAEAAALAAAQESAKGHAERAAAAVTKAEEEINKVKDKAKKAELKKNLEAAEQEAANASAEAGKAQAATTSDAAVAAAEAAKTAADKAIAKAEETEQAAKDAVKAEQAAETKPETEPETEPETKPEGPVEGQDDSKGSSNAPISVIIAGVVAVLSVLSLLLAFPIDRVLGPIASFGKK</sequence>
<dbReference type="Pfam" id="PF04213">
    <property type="entry name" value="HtaA"/>
    <property type="match status" value="1"/>
</dbReference>
<evidence type="ECO:0000313" key="6">
    <source>
        <dbReference type="EMBL" id="NJJ05023.1"/>
    </source>
</evidence>
<keyword evidence="1" id="KW-0175">Coiled coil</keyword>
<gene>
    <name evidence="6" type="ORF">HC138_11870</name>
</gene>
<keyword evidence="4" id="KW-0732">Signal</keyword>
<feature type="compositionally biased region" description="Basic and acidic residues" evidence="2">
    <location>
        <begin position="446"/>
        <end position="481"/>
    </location>
</feature>
<evidence type="ECO:0000259" key="5">
    <source>
        <dbReference type="Pfam" id="PF04213"/>
    </source>
</evidence>
<evidence type="ECO:0000256" key="1">
    <source>
        <dbReference type="SAM" id="Coils"/>
    </source>
</evidence>
<keyword evidence="3" id="KW-0472">Membrane</keyword>
<evidence type="ECO:0000313" key="7">
    <source>
        <dbReference type="Proteomes" id="UP000591626"/>
    </source>
</evidence>
<keyword evidence="3" id="KW-1133">Transmembrane helix</keyword>
<dbReference type="EMBL" id="JAAUVV010000043">
    <property type="protein sequence ID" value="NJJ05023.1"/>
    <property type="molecule type" value="Genomic_DNA"/>
</dbReference>
<evidence type="ECO:0000256" key="2">
    <source>
        <dbReference type="SAM" id="MobiDB-lite"/>
    </source>
</evidence>
<dbReference type="AlphaFoldDB" id="A0AAP6XQ67"/>